<reference evidence="1 2" key="1">
    <citation type="journal article" date="2022" name="Plant J.">
        <title>Chromosome-level genome of Camellia lanceoleosa provides a valuable resource for understanding genome evolution and self-incompatibility.</title>
        <authorList>
            <person name="Gong W."/>
            <person name="Xiao S."/>
            <person name="Wang L."/>
            <person name="Liao Z."/>
            <person name="Chang Y."/>
            <person name="Mo W."/>
            <person name="Hu G."/>
            <person name="Li W."/>
            <person name="Zhao G."/>
            <person name="Zhu H."/>
            <person name="Hu X."/>
            <person name="Ji K."/>
            <person name="Xiang X."/>
            <person name="Song Q."/>
            <person name="Yuan D."/>
            <person name="Jin S."/>
            <person name="Zhang L."/>
        </authorList>
    </citation>
    <scope>NUCLEOTIDE SEQUENCE [LARGE SCALE GENOMIC DNA]</scope>
    <source>
        <strain evidence="1">SQ_2022a</strain>
    </source>
</reference>
<organism evidence="1 2">
    <name type="scientific">Camellia lanceoleosa</name>
    <dbReference type="NCBI Taxonomy" id="1840588"/>
    <lineage>
        <taxon>Eukaryota</taxon>
        <taxon>Viridiplantae</taxon>
        <taxon>Streptophyta</taxon>
        <taxon>Embryophyta</taxon>
        <taxon>Tracheophyta</taxon>
        <taxon>Spermatophyta</taxon>
        <taxon>Magnoliopsida</taxon>
        <taxon>eudicotyledons</taxon>
        <taxon>Gunneridae</taxon>
        <taxon>Pentapetalae</taxon>
        <taxon>asterids</taxon>
        <taxon>Ericales</taxon>
        <taxon>Theaceae</taxon>
        <taxon>Camellia</taxon>
    </lineage>
</organism>
<comment type="caution">
    <text evidence="1">The sequence shown here is derived from an EMBL/GenBank/DDBJ whole genome shotgun (WGS) entry which is preliminary data.</text>
</comment>
<proteinExistence type="predicted"/>
<evidence type="ECO:0000313" key="2">
    <source>
        <dbReference type="Proteomes" id="UP001060215"/>
    </source>
</evidence>
<sequence length="487" mass="54004">MDFSWCSSWVQVHGLPLEKLTKRNGEIIGAKIGRLIRVEAHCEGLILYRNFLRIRVEIDVTKPILRGFSLRSGPARLGHDRHSCKFVSREAGNKFGYGPQLRTGIARLTGFPIEYYRKKVDDLVDSVRPVLHQTGSPEQGSPGKITDSEHANTTETRGFSTDPGIVAAETSAHARPDVYTTEVSAERDRSARSSRYNTIVQNLSFMKQYVDMGPNLVGFIGAQSAGHLAEDLAQRGSSIGPIVPSESSPIGHRYFVTEPTDSIQAFSFPMGHAPQPSSPLNIEELSPSTSPIRMDLKTLVVDNCMSQVFHSLSIKRKADGEEDRPVPKFKVLKCSDKSIVHPPAVGSANTASALITFPQGPLSEKPRFCRRGRGKKQWRRAHQQDSQTLFEVQVVAGQFTQLESSCGVCPPVAQFDDCCSQSFHHKEDCIKFFSSVAWISWFVWEERNAFVFTSTPVDPLSTIQGAQWAQAEFLHATESSIPMSRPS</sequence>
<name>A0ACC0J0F1_9ERIC</name>
<dbReference type="EMBL" id="CM045758">
    <property type="protein sequence ID" value="KAI8030898.1"/>
    <property type="molecule type" value="Genomic_DNA"/>
</dbReference>
<dbReference type="Proteomes" id="UP001060215">
    <property type="component" value="Chromosome 1"/>
</dbReference>
<keyword evidence="2" id="KW-1185">Reference proteome</keyword>
<gene>
    <name evidence="1" type="ORF">LOK49_LG01G01518</name>
</gene>
<accession>A0ACC0J0F1</accession>
<protein>
    <submittedName>
        <fullName evidence="1">Uncharacterized protein</fullName>
    </submittedName>
</protein>
<evidence type="ECO:0000313" key="1">
    <source>
        <dbReference type="EMBL" id="KAI8030898.1"/>
    </source>
</evidence>